<evidence type="ECO:0000256" key="4">
    <source>
        <dbReference type="ARBA" id="ARBA00022840"/>
    </source>
</evidence>
<dbReference type="Pfam" id="PF01656">
    <property type="entry name" value="CbiA"/>
    <property type="match status" value="1"/>
</dbReference>
<dbReference type="EMBL" id="JBHTKH010000019">
    <property type="protein sequence ID" value="MFD1056474.1"/>
    <property type="molecule type" value="Genomic_DNA"/>
</dbReference>
<evidence type="ECO:0000259" key="9">
    <source>
        <dbReference type="Pfam" id="PF07685"/>
    </source>
</evidence>
<proteinExistence type="inferred from homology"/>
<dbReference type="SUPFAM" id="SSF52317">
    <property type="entry name" value="Class I glutamine amidotransferase-like"/>
    <property type="match status" value="1"/>
</dbReference>
<keyword evidence="11" id="KW-1185">Reference proteome</keyword>
<comment type="domain">
    <text evidence="7">Comprises of two domains. The C-terminal domain contains the binding site for glutamine and catalyzes the hydrolysis of this substrate to glutamate and ammonia. The N-terminal domain is anticipated to bind ATP and hydrogenobyrinate and catalyzes the ultimate synthesis of the diamide product. The ammonia produced via the glutaminase domain is probably translocated to the adjacent domain via a molecular tunnel, where it reacts with an activated intermediate.</text>
</comment>
<feature type="site" description="Increases nucleophilicity of active site Cys" evidence="7">
    <location>
        <position position="481"/>
    </location>
</feature>
<name>A0ABW3N3R5_9MICO</name>
<keyword evidence="4 7" id="KW-0067">ATP-binding</keyword>
<keyword evidence="6 7" id="KW-0315">Glutamine amidotransferase</keyword>
<dbReference type="NCBIfam" id="TIGR00379">
    <property type="entry name" value="cobB"/>
    <property type="match status" value="1"/>
</dbReference>
<dbReference type="CDD" id="cd05388">
    <property type="entry name" value="CobB_N"/>
    <property type="match status" value="1"/>
</dbReference>
<dbReference type="SUPFAM" id="SSF52540">
    <property type="entry name" value="P-loop containing nucleoside triphosphate hydrolases"/>
    <property type="match status" value="1"/>
</dbReference>
<feature type="domain" description="CobQ/CobB/MinD/ParA nucleotide binding" evidence="8">
    <location>
        <begin position="38"/>
        <end position="225"/>
    </location>
</feature>
<protein>
    <recommendedName>
        <fullName evidence="7">Hydrogenobyrinate a,c-diamide synthase</fullName>
        <ecNumber evidence="7">6.3.5.9</ecNumber>
    </recommendedName>
    <alternativeName>
        <fullName evidence="7">Hydrogenobyrinic acid a,c-diamide synthase</fullName>
    </alternativeName>
</protein>
<dbReference type="Gene3D" id="3.40.50.880">
    <property type="match status" value="1"/>
</dbReference>
<keyword evidence="7" id="KW-0169">Cobalamin biosynthesis</keyword>
<evidence type="ECO:0000256" key="1">
    <source>
        <dbReference type="ARBA" id="ARBA00001946"/>
    </source>
</evidence>
<comment type="function">
    <text evidence="7">Catalyzes the ATP-dependent amidation of the two carboxylate groups at positions a and c of hydrogenobyrinate, using either L-glutamine or ammonia as the nitrogen source.</text>
</comment>
<comment type="similarity">
    <text evidence="7">Belongs to the CobB/CbiA family.</text>
</comment>
<evidence type="ECO:0000259" key="8">
    <source>
        <dbReference type="Pfam" id="PF01656"/>
    </source>
</evidence>
<keyword evidence="5 7" id="KW-0460">Magnesium</keyword>
<keyword evidence="3 7" id="KW-0547">Nucleotide-binding</keyword>
<organism evidence="10 11">
    <name type="scientific">Terrabacter terrigena</name>
    <dbReference type="NCBI Taxonomy" id="574718"/>
    <lineage>
        <taxon>Bacteria</taxon>
        <taxon>Bacillati</taxon>
        <taxon>Actinomycetota</taxon>
        <taxon>Actinomycetes</taxon>
        <taxon>Micrococcales</taxon>
        <taxon>Intrasporangiaceae</taxon>
        <taxon>Terrabacter</taxon>
    </lineage>
</organism>
<comment type="catalytic activity">
    <reaction evidence="7">
        <text>hydrogenobyrinate + 2 L-glutamine + 2 ATP + 2 H2O = hydrogenobyrinate a,c-diamide + 2 L-glutamate + 2 ADP + 2 phosphate + 2 H(+)</text>
        <dbReference type="Rhea" id="RHEA:12544"/>
        <dbReference type="ChEBI" id="CHEBI:15377"/>
        <dbReference type="ChEBI" id="CHEBI:15378"/>
        <dbReference type="ChEBI" id="CHEBI:29985"/>
        <dbReference type="ChEBI" id="CHEBI:30616"/>
        <dbReference type="ChEBI" id="CHEBI:43474"/>
        <dbReference type="ChEBI" id="CHEBI:58359"/>
        <dbReference type="ChEBI" id="CHEBI:77873"/>
        <dbReference type="ChEBI" id="CHEBI:77874"/>
        <dbReference type="ChEBI" id="CHEBI:456216"/>
        <dbReference type="EC" id="6.3.5.9"/>
    </reaction>
</comment>
<dbReference type="Pfam" id="PF07685">
    <property type="entry name" value="GATase_3"/>
    <property type="match status" value="1"/>
</dbReference>
<dbReference type="CDD" id="cd03130">
    <property type="entry name" value="GATase1_CobB"/>
    <property type="match status" value="1"/>
</dbReference>
<dbReference type="Gene3D" id="3.40.50.300">
    <property type="entry name" value="P-loop containing nucleotide triphosphate hydrolases"/>
    <property type="match status" value="1"/>
</dbReference>
<dbReference type="InterPro" id="IPR029062">
    <property type="entry name" value="Class_I_gatase-like"/>
</dbReference>
<dbReference type="HAMAP" id="MF_00027">
    <property type="entry name" value="CobB_CbiA"/>
    <property type="match status" value="1"/>
</dbReference>
<dbReference type="RefSeq" id="WP_386054583.1">
    <property type="nucleotide sequence ID" value="NZ_JBHTKH010000019.1"/>
</dbReference>
<keyword evidence="2 7" id="KW-0436">Ligase</keyword>
<dbReference type="InterPro" id="IPR011698">
    <property type="entry name" value="GATase_3"/>
</dbReference>
<evidence type="ECO:0000256" key="7">
    <source>
        <dbReference type="HAMAP-Rule" id="MF_00027"/>
    </source>
</evidence>
<dbReference type="InterPro" id="IPR002586">
    <property type="entry name" value="CobQ/CobB/MinD/ParA_Nub-bd_dom"/>
</dbReference>
<evidence type="ECO:0000256" key="3">
    <source>
        <dbReference type="ARBA" id="ARBA00022741"/>
    </source>
</evidence>
<reference evidence="11" key="1">
    <citation type="journal article" date="2019" name="Int. J. Syst. Evol. Microbiol.">
        <title>The Global Catalogue of Microorganisms (GCM) 10K type strain sequencing project: providing services to taxonomists for standard genome sequencing and annotation.</title>
        <authorList>
            <consortium name="The Broad Institute Genomics Platform"/>
            <consortium name="The Broad Institute Genome Sequencing Center for Infectious Disease"/>
            <person name="Wu L."/>
            <person name="Ma J."/>
        </authorList>
    </citation>
    <scope>NUCLEOTIDE SEQUENCE [LARGE SCALE GENOMIC DNA]</scope>
    <source>
        <strain evidence="11">CCUG 57508</strain>
    </source>
</reference>
<evidence type="ECO:0000256" key="2">
    <source>
        <dbReference type="ARBA" id="ARBA00022598"/>
    </source>
</evidence>
<evidence type="ECO:0000256" key="6">
    <source>
        <dbReference type="ARBA" id="ARBA00022962"/>
    </source>
</evidence>
<sequence length="512" mass="52479">MTAFDSALDGALGAAFGRLPGTAEDPQEPTGTVLPRLVVSAPGSGHGKTTLATGLMAALRARGLGVAGFKVGPDFIDPGYHSLATGRPGRNLDPFLTSQALVAPMLVHGATADGPTDVAVIEGVMGLFDGRIGGDGYASTAHVASLTRSPIVLALDVSHMTRTAAAIVHGLATFEPGARVAGVVLNKAASGRHMREVWSALDATGVPVLGVLPRDAGIEAPSRHLGLVPAAERDEAEDSIALLAERVAEHVDLDHVMSIARSAADLDDAAWDATAALGDAARRDLARPGSEGRRPVVAVAGGRAFTFRYAETDELLRAAGLEPVVFDPLTSPRLPTGTAGLYLGGGFPEVHAEELSANSSLREDIRRSVAAGLPTVAECAGMLYLSASVDGNEMVGVIPGVGSMGPRLTLGYRTAVAPGDSVLGVPGTRVTGHEFHRTTVSADPAGHIARPAAWLLDGTPDGFALDPAGTGRATVHASYLHTHWAGHPHLAGRFADAVHAYAARAGSSRRAS</sequence>
<evidence type="ECO:0000256" key="5">
    <source>
        <dbReference type="ARBA" id="ARBA00022842"/>
    </source>
</evidence>
<feature type="active site" description="Nucleophile" evidence="7">
    <location>
        <position position="379"/>
    </location>
</feature>
<dbReference type="Proteomes" id="UP001597046">
    <property type="component" value="Unassembled WGS sequence"/>
</dbReference>
<dbReference type="PROSITE" id="PS51274">
    <property type="entry name" value="GATASE_COBBQ"/>
    <property type="match status" value="1"/>
</dbReference>
<accession>A0ABW3N3R5</accession>
<comment type="miscellaneous">
    <text evidence="7">The a and c carboxylates of hydrogenobyrinate are activated for nucleophilic attack via formation of a phosphorylated intermediate by ATP. CobB catalyzes first the amidation of the c-carboxylate, and then that of the a-carboxylate.</text>
</comment>
<dbReference type="NCBIfam" id="NF002204">
    <property type="entry name" value="PRK01077.1"/>
    <property type="match status" value="1"/>
</dbReference>
<comment type="caution">
    <text evidence="10">The sequence shown here is derived from an EMBL/GenBank/DDBJ whole genome shotgun (WGS) entry which is preliminary data.</text>
</comment>
<dbReference type="PANTHER" id="PTHR43873">
    <property type="entry name" value="COBYRINATE A,C-DIAMIDE SYNTHASE"/>
    <property type="match status" value="1"/>
</dbReference>
<dbReference type="InterPro" id="IPR004484">
    <property type="entry name" value="CbiA/CobB_synth"/>
</dbReference>
<dbReference type="EC" id="6.3.5.9" evidence="7"/>
<feature type="domain" description="CobB/CobQ-like glutamine amidotransferase" evidence="9">
    <location>
        <begin position="298"/>
        <end position="487"/>
    </location>
</feature>
<dbReference type="InterPro" id="IPR027417">
    <property type="entry name" value="P-loop_NTPase"/>
</dbReference>
<evidence type="ECO:0000313" key="10">
    <source>
        <dbReference type="EMBL" id="MFD1056474.1"/>
    </source>
</evidence>
<comment type="cofactor">
    <cofactor evidence="1 7">
        <name>Mg(2+)</name>
        <dbReference type="ChEBI" id="CHEBI:18420"/>
    </cofactor>
</comment>
<gene>
    <name evidence="7" type="primary">cobB</name>
    <name evidence="10" type="ORF">ACFQ2V_19350</name>
</gene>
<evidence type="ECO:0000313" key="11">
    <source>
        <dbReference type="Proteomes" id="UP001597046"/>
    </source>
</evidence>
<dbReference type="PANTHER" id="PTHR43873:SF1">
    <property type="entry name" value="COBYRINATE A,C-DIAMIDE SYNTHASE"/>
    <property type="match status" value="1"/>
</dbReference>
<comment type="pathway">
    <text evidence="7">Cofactor biosynthesis; adenosylcobalamin biosynthesis; cob(II)yrinate a,c-diamide from precorrin-2 (aerobic route): step 9/10.</text>
</comment>